<name>A0A517SZ29_9BACT</name>
<dbReference type="InterPro" id="IPR027421">
    <property type="entry name" value="DNA_pol_lamdba_lyase_dom_sf"/>
</dbReference>
<dbReference type="PANTHER" id="PTHR11276">
    <property type="entry name" value="DNA POLYMERASE TYPE-X FAMILY MEMBER"/>
    <property type="match status" value="1"/>
</dbReference>
<accession>A0A517SZ29</accession>
<dbReference type="SUPFAM" id="SSF47781">
    <property type="entry name" value="RuvA domain 2-like"/>
    <property type="match status" value="1"/>
</dbReference>
<dbReference type="AlphaFoldDB" id="A0A517SZ29"/>
<dbReference type="InterPro" id="IPR010994">
    <property type="entry name" value="RuvA_2-like"/>
</dbReference>
<feature type="domain" description="Crossover junction endonuclease MUS81-like HHH" evidence="2">
    <location>
        <begin position="21"/>
        <end position="94"/>
    </location>
</feature>
<dbReference type="GO" id="GO:0006281">
    <property type="term" value="P:DNA repair"/>
    <property type="evidence" value="ECO:0007669"/>
    <property type="project" value="InterPro"/>
</dbReference>
<gene>
    <name evidence="3" type="ORF">SV7mr_39250</name>
</gene>
<feature type="region of interest" description="Disordered" evidence="1">
    <location>
        <begin position="304"/>
        <end position="330"/>
    </location>
</feature>
<evidence type="ECO:0000313" key="3">
    <source>
        <dbReference type="EMBL" id="QDT61390.1"/>
    </source>
</evidence>
<dbReference type="Gene3D" id="1.10.150.110">
    <property type="entry name" value="DNA polymerase beta, N-terminal domain-like"/>
    <property type="match status" value="1"/>
</dbReference>
<dbReference type="EMBL" id="CP036272">
    <property type="protein sequence ID" value="QDT61390.1"/>
    <property type="molecule type" value="Genomic_DNA"/>
</dbReference>
<evidence type="ECO:0000313" key="4">
    <source>
        <dbReference type="Proteomes" id="UP000315003"/>
    </source>
</evidence>
<dbReference type="RefSeq" id="WP_145275434.1">
    <property type="nucleotide sequence ID" value="NZ_CP036272.1"/>
</dbReference>
<dbReference type="SUPFAM" id="SSF47802">
    <property type="entry name" value="DNA polymerase beta, N-terminal domain-like"/>
    <property type="match status" value="1"/>
</dbReference>
<dbReference type="PANTHER" id="PTHR11276:SF28">
    <property type="entry name" value="DNA POLYMERASE LAMBDA"/>
    <property type="match status" value="1"/>
</dbReference>
<dbReference type="GO" id="GO:0003677">
    <property type="term" value="F:DNA binding"/>
    <property type="evidence" value="ECO:0007669"/>
    <property type="project" value="InterPro"/>
</dbReference>
<organism evidence="3 4">
    <name type="scientific">Stieleria bergensis</name>
    <dbReference type="NCBI Taxonomy" id="2528025"/>
    <lineage>
        <taxon>Bacteria</taxon>
        <taxon>Pseudomonadati</taxon>
        <taxon>Planctomycetota</taxon>
        <taxon>Planctomycetia</taxon>
        <taxon>Pirellulales</taxon>
        <taxon>Pirellulaceae</taxon>
        <taxon>Stieleria</taxon>
    </lineage>
</organism>
<dbReference type="Proteomes" id="UP000315003">
    <property type="component" value="Chromosome"/>
</dbReference>
<evidence type="ECO:0000256" key="1">
    <source>
        <dbReference type="SAM" id="MobiDB-lite"/>
    </source>
</evidence>
<evidence type="ECO:0000259" key="2">
    <source>
        <dbReference type="Pfam" id="PF14716"/>
    </source>
</evidence>
<protein>
    <recommendedName>
        <fullName evidence="2">Crossover junction endonuclease MUS81-like HHH domain-containing protein</fullName>
    </recommendedName>
</protein>
<reference evidence="3 4" key="1">
    <citation type="submission" date="2019-02" db="EMBL/GenBank/DDBJ databases">
        <title>Deep-cultivation of Planctomycetes and their phenomic and genomic characterization uncovers novel biology.</title>
        <authorList>
            <person name="Wiegand S."/>
            <person name="Jogler M."/>
            <person name="Boedeker C."/>
            <person name="Pinto D."/>
            <person name="Vollmers J."/>
            <person name="Rivas-Marin E."/>
            <person name="Kohn T."/>
            <person name="Peeters S.H."/>
            <person name="Heuer A."/>
            <person name="Rast P."/>
            <person name="Oberbeckmann S."/>
            <person name="Bunk B."/>
            <person name="Jeske O."/>
            <person name="Meyerdierks A."/>
            <person name="Storesund J.E."/>
            <person name="Kallscheuer N."/>
            <person name="Luecker S."/>
            <person name="Lage O.M."/>
            <person name="Pohl T."/>
            <person name="Merkel B.J."/>
            <person name="Hornburger P."/>
            <person name="Mueller R.-W."/>
            <person name="Bruemmer F."/>
            <person name="Labrenz M."/>
            <person name="Spormann A.M."/>
            <person name="Op den Camp H."/>
            <person name="Overmann J."/>
            <person name="Amann R."/>
            <person name="Jetten M.S.M."/>
            <person name="Mascher T."/>
            <person name="Medema M.H."/>
            <person name="Devos D.P."/>
            <person name="Kaster A.-K."/>
            <person name="Ovreas L."/>
            <person name="Rohde M."/>
            <person name="Galperin M.Y."/>
            <person name="Jogler C."/>
        </authorList>
    </citation>
    <scope>NUCLEOTIDE SEQUENCE [LARGE SCALE GENOMIC DNA]</scope>
    <source>
        <strain evidence="3 4">SV_7m_r</strain>
    </source>
</reference>
<keyword evidence="4" id="KW-1185">Reference proteome</keyword>
<proteinExistence type="predicted"/>
<sequence length="330" mass="37226">MVVIQSSDPIHAAEQIEGLHENEAIANQLRQIADLLAEQKANEFRVRAYRAAAETTAQLPTPVREIIEHEGLEGLIALPTIGHSIASLIESSLRIGWIPLLDRLQGQPQAEHFFATLPGIGPQLSHRIHEHLHVETLAELRSAANDGRLLKVPGLGKKRVEAIRACLAHRSADDAMTERSVDQFDAIPVDEIMDIDREYRERVEAGSLAKITPSQHNPDRESWLPIMHTERDGRHYTAMFSNTAKAHQQNATHDWVVVFRDDANAHGCWTVITSQFGKLKGFRIVRGREEDCQGYYRKHNAFHHREAGHPPHPELPTQWEEDEGRRGVHG</sequence>
<dbReference type="Pfam" id="PF14520">
    <property type="entry name" value="HHH_5"/>
    <property type="match status" value="1"/>
</dbReference>
<dbReference type="OrthoDB" id="9808747at2"/>
<dbReference type="GO" id="GO:0003887">
    <property type="term" value="F:DNA-directed DNA polymerase activity"/>
    <property type="evidence" value="ECO:0007669"/>
    <property type="project" value="InterPro"/>
</dbReference>
<dbReference type="Gene3D" id="1.10.150.20">
    <property type="entry name" value="5' to 3' exonuclease, C-terminal subdomain"/>
    <property type="match status" value="1"/>
</dbReference>
<dbReference type="InterPro" id="IPR010996">
    <property type="entry name" value="HHH_MUS81"/>
</dbReference>
<dbReference type="Pfam" id="PF14716">
    <property type="entry name" value="HHH_8"/>
    <property type="match status" value="1"/>
</dbReference>
<dbReference type="InterPro" id="IPR022312">
    <property type="entry name" value="DNA_pol_X"/>
</dbReference>